<name>A0A4V2PIE0_PSEEN</name>
<dbReference type="SUPFAM" id="SSF53335">
    <property type="entry name" value="S-adenosyl-L-methionine-dependent methyltransferases"/>
    <property type="match status" value="1"/>
</dbReference>
<dbReference type="PANTHER" id="PTHR14614:SF132">
    <property type="entry name" value="PROTEIN-LYSINE METHYLTRANSFERASE C42C1.13"/>
    <property type="match status" value="1"/>
</dbReference>
<comment type="caution">
    <text evidence="1">The sequence shown here is derived from an EMBL/GenBank/DDBJ whole genome shotgun (WGS) entry which is preliminary data.</text>
</comment>
<dbReference type="PANTHER" id="PTHR14614">
    <property type="entry name" value="HEPATOCELLULAR CARCINOMA-ASSOCIATED ANTIGEN"/>
    <property type="match status" value="1"/>
</dbReference>
<reference evidence="1 2" key="1">
    <citation type="submission" date="2019-03" db="EMBL/GenBank/DDBJ databases">
        <title>Sequencing the genomes of 1000 actinobacteria strains.</title>
        <authorList>
            <person name="Klenk H.-P."/>
        </authorList>
    </citation>
    <scope>NUCLEOTIDE SEQUENCE [LARGE SCALE GENOMIC DNA]</scope>
    <source>
        <strain evidence="1 2">DSM 44969</strain>
    </source>
</reference>
<dbReference type="Proteomes" id="UP000295560">
    <property type="component" value="Unassembled WGS sequence"/>
</dbReference>
<evidence type="ECO:0000313" key="1">
    <source>
        <dbReference type="EMBL" id="TCK24236.1"/>
    </source>
</evidence>
<dbReference type="InterPro" id="IPR019410">
    <property type="entry name" value="Methyltransf_16"/>
</dbReference>
<dbReference type="GO" id="GO:0032259">
    <property type="term" value="P:methylation"/>
    <property type="evidence" value="ECO:0007669"/>
    <property type="project" value="UniProtKB-KW"/>
</dbReference>
<dbReference type="RefSeq" id="WP_132420607.1">
    <property type="nucleotide sequence ID" value="NZ_SMFZ01000001.1"/>
</dbReference>
<organism evidence="1 2">
    <name type="scientific">Pseudonocardia endophytica</name>
    <dbReference type="NCBI Taxonomy" id="401976"/>
    <lineage>
        <taxon>Bacteria</taxon>
        <taxon>Bacillati</taxon>
        <taxon>Actinomycetota</taxon>
        <taxon>Actinomycetes</taxon>
        <taxon>Pseudonocardiales</taxon>
        <taxon>Pseudonocardiaceae</taxon>
        <taxon>Pseudonocardia</taxon>
    </lineage>
</organism>
<dbReference type="InterPro" id="IPR029063">
    <property type="entry name" value="SAM-dependent_MTases_sf"/>
</dbReference>
<protein>
    <submittedName>
        <fullName evidence="1">Lysine methyltransferase</fullName>
    </submittedName>
</protein>
<dbReference type="GO" id="GO:0008168">
    <property type="term" value="F:methyltransferase activity"/>
    <property type="evidence" value="ECO:0007669"/>
    <property type="project" value="UniProtKB-KW"/>
</dbReference>
<sequence length="247" mass="25671">MDRVAELVARFESAAARAVPWDLGRTSRSRDPDADPLDELVVATVELPGGPLSLLRPADPDALAFEPVGRDVGGDGTEWHPPHWARLWPSATVLASALANDELDGARVLELGCGLGLPSLAAARAGAHVLATDLSPAAVALTSVNAAHNGLDVDVAVADWTAPPDVVTAGAPWDLVVAADVLYGQWADNLLADLLPRLVGTEGAVLVTDPGREPADRFLHAADAWDVQSRDAGGGGVALHLLRLSDR</sequence>
<dbReference type="EMBL" id="SMFZ01000001">
    <property type="protein sequence ID" value="TCK24236.1"/>
    <property type="molecule type" value="Genomic_DNA"/>
</dbReference>
<dbReference type="Gene3D" id="3.40.50.150">
    <property type="entry name" value="Vaccinia Virus protein VP39"/>
    <property type="match status" value="1"/>
</dbReference>
<accession>A0A4V2PIE0</accession>
<dbReference type="Pfam" id="PF10294">
    <property type="entry name" value="Methyltransf_16"/>
    <property type="match status" value="1"/>
</dbReference>
<keyword evidence="1" id="KW-0489">Methyltransferase</keyword>
<evidence type="ECO:0000313" key="2">
    <source>
        <dbReference type="Proteomes" id="UP000295560"/>
    </source>
</evidence>
<gene>
    <name evidence="1" type="ORF">EV378_0007</name>
</gene>
<keyword evidence="1" id="KW-0808">Transferase</keyword>
<keyword evidence="2" id="KW-1185">Reference proteome</keyword>
<dbReference type="AlphaFoldDB" id="A0A4V2PIE0"/>
<dbReference type="CDD" id="cd02440">
    <property type="entry name" value="AdoMet_MTases"/>
    <property type="match status" value="1"/>
</dbReference>
<proteinExistence type="predicted"/>
<dbReference type="OrthoDB" id="264333at2"/>